<dbReference type="Proteomes" id="UP000034468">
    <property type="component" value="Unassembled WGS sequence"/>
</dbReference>
<evidence type="ECO:0000313" key="16">
    <source>
        <dbReference type="EMBL" id="KKH67684.1"/>
    </source>
</evidence>
<dbReference type="Proteomes" id="UP000034817">
    <property type="component" value="Unassembled WGS sequence"/>
</dbReference>
<evidence type="ECO:0000313" key="32">
    <source>
        <dbReference type="Proteomes" id="UP000033933"/>
    </source>
</evidence>
<dbReference type="Proteomes" id="UP000033835">
    <property type="component" value="Unassembled WGS sequence"/>
</dbReference>
<dbReference type="EMBL" id="JJPP01000008">
    <property type="protein sequence ID" value="KKG83976.1"/>
    <property type="molecule type" value="Genomic_DNA"/>
</dbReference>
<reference evidence="28 29" key="1">
    <citation type="journal article" date="2015" name="ISME J.">
        <title>Genomic and phenotypic differentiation among Methanosarcina mazei populations from Columbia River sediment.</title>
        <authorList>
            <person name="Youngblut N.D."/>
            <person name="Wirth J.S."/>
            <person name="Henriksen J.R."/>
            <person name="Smith M."/>
            <person name="Simon H."/>
            <person name="Metcalf W.W."/>
            <person name="Whitaker R.J."/>
        </authorList>
    </citation>
    <scope>NUCLEOTIDE SEQUENCE [LARGE SCALE GENOMIC DNA]</scope>
    <source>
        <strain evidence="12 48">1.H.A.1A.1</strain>
        <strain evidence="11 33">1.H.A.1A.3</strain>
        <strain evidence="13 30">1.H.A.1A.6</strain>
        <strain evidence="14 37">1.H.A.2.3</strain>
        <strain evidence="15 40">1.H.A.2.6</strain>
        <strain evidence="16 47">1.H.A.2.7</strain>
        <strain evidence="18">1.H.A.2.8</strain>
        <strain evidence="17 32">1.H.M.0.1</strain>
        <strain evidence="19 52">1.H.M.1A.1</strain>
        <strain evidence="21 34">1.H.M.1A.2</strain>
        <strain evidence="20 50">1.H.M.1A.3</strain>
        <strain evidence="22 28">1.H.M.2.2</strain>
        <strain evidence="23 53">1.H.M.2.3</strain>
        <strain evidence="24 46">1.H.M.2.4</strain>
        <strain evidence="25 51">1.H.T.2.1</strain>
        <strain evidence="26 31">1.H.T.2.3</strain>
        <strain evidence="27 42">1.H.T.2.5</strain>
        <strain evidence="2 35">2.F.A.2.3</strain>
        <strain evidence="1 44">2.F.T.0.2</strain>
        <strain evidence="4 36">3.F.T.1A.1</strain>
        <strain evidence="3 39">3.F.T.1A.2</strain>
        <strain evidence="5 43">3.F.T.1A.4</strain>
        <strain evidence="6 49">3.H.A.2.4</strain>
        <strain evidence="7 45">3.H.M.1A.1</strain>
        <strain evidence="9 41">3.H.M.1B.1</strain>
        <strain evidence="10 29">3.H.M.1B.2</strain>
        <strain evidence="8 38">3.H.M.1B.5</strain>
    </source>
</reference>
<dbReference type="EMBL" id="JJQS01000026">
    <property type="protein sequence ID" value="KKH77533.1"/>
    <property type="molecule type" value="Genomic_DNA"/>
</dbReference>
<dbReference type="EMBL" id="JJQM01000099">
    <property type="protein sequence ID" value="KKH54218.1"/>
    <property type="molecule type" value="Genomic_DNA"/>
</dbReference>
<dbReference type="Proteomes" id="UP000033864">
    <property type="component" value="Unassembled WGS sequence"/>
</dbReference>
<evidence type="ECO:0000313" key="19">
    <source>
        <dbReference type="EMBL" id="KKH72154.1"/>
    </source>
</evidence>
<dbReference type="EMBL" id="JJPT01000032">
    <property type="protein sequence ID" value="KKG94020.1"/>
    <property type="molecule type" value="Genomic_DNA"/>
</dbReference>
<evidence type="ECO:0000313" key="51">
    <source>
        <dbReference type="Proteomes" id="UP000034872"/>
    </source>
</evidence>
<evidence type="ECO:0000313" key="25">
    <source>
        <dbReference type="EMBL" id="KKH93756.1"/>
    </source>
</evidence>
<dbReference type="Proteomes" id="UP000034925">
    <property type="component" value="Unassembled WGS sequence"/>
</dbReference>
<evidence type="ECO:0000313" key="43">
    <source>
        <dbReference type="Proteomes" id="UP000034566"/>
    </source>
</evidence>
<evidence type="ECO:0000313" key="36">
    <source>
        <dbReference type="Proteomes" id="UP000034188"/>
    </source>
</evidence>
<evidence type="ECO:0000313" key="46">
    <source>
        <dbReference type="Proteomes" id="UP000034668"/>
    </source>
</evidence>
<evidence type="ECO:0000313" key="21">
    <source>
        <dbReference type="EMBL" id="KKH77533.1"/>
    </source>
</evidence>
<dbReference type="Proteomes" id="UP000034872">
    <property type="component" value="Unassembled WGS sequence"/>
</dbReference>
<dbReference type="EMBL" id="JJQP01000086">
    <property type="protein sequence ID" value="KKH68507.1"/>
    <property type="molecule type" value="Genomic_DNA"/>
</dbReference>
<evidence type="ECO:0000313" key="8">
    <source>
        <dbReference type="EMBL" id="KKG99357.1"/>
    </source>
</evidence>
<dbReference type="EMBL" id="JJQG01000091">
    <property type="protein sequence ID" value="KKH38380.1"/>
    <property type="molecule type" value="Genomic_DNA"/>
</dbReference>
<dbReference type="Proteomes" id="UP000034188">
    <property type="component" value="Unassembled WGS sequence"/>
</dbReference>
<evidence type="ECO:0000313" key="52">
    <source>
        <dbReference type="Proteomes" id="UP000034925"/>
    </source>
</evidence>
<evidence type="ECO:0000313" key="18">
    <source>
        <dbReference type="EMBL" id="KKH68507.1"/>
    </source>
</evidence>
<dbReference type="Proteomes" id="UP000033814">
    <property type="component" value="Unassembled WGS sequence"/>
</dbReference>
<dbReference type="EMBL" id="JJRB01000027">
    <property type="protein sequence ID" value="KKI05522.1"/>
    <property type="molecule type" value="Genomic_DNA"/>
</dbReference>
<evidence type="ECO:0000313" key="42">
    <source>
        <dbReference type="Proteomes" id="UP000034547"/>
    </source>
</evidence>
<evidence type="ECO:0000313" key="44">
    <source>
        <dbReference type="Proteomes" id="UP000034597"/>
    </source>
</evidence>
<evidence type="ECO:0000313" key="20">
    <source>
        <dbReference type="EMBL" id="KKH72612.1"/>
    </source>
</evidence>
<evidence type="ECO:0000313" key="29">
    <source>
        <dbReference type="Proteomes" id="UP000033835"/>
    </source>
</evidence>
<dbReference type="Proteomes" id="UP000034232">
    <property type="component" value="Unassembled WGS sequence"/>
</dbReference>
<evidence type="ECO:0000313" key="4">
    <source>
        <dbReference type="EMBL" id="KKG57577.1"/>
    </source>
</evidence>
<dbReference type="EMBL" id="JJPK01000038">
    <property type="protein sequence ID" value="KKG63416.1"/>
    <property type="molecule type" value="Genomic_DNA"/>
</dbReference>
<dbReference type="EMBL" id="JJQZ01000126">
    <property type="protein sequence ID" value="KKH93756.1"/>
    <property type="molecule type" value="Genomic_DNA"/>
</dbReference>
<evidence type="ECO:0000313" key="47">
    <source>
        <dbReference type="Proteomes" id="UP000034692"/>
    </source>
</evidence>
<dbReference type="EMBL" id="JJPW01000070">
    <property type="protein sequence ID" value="KKG99357.1"/>
    <property type="molecule type" value="Genomic_DNA"/>
</dbReference>
<dbReference type="EMBL" id="JJOT01000097">
    <property type="protein sequence ID" value="KKG00539.1"/>
    <property type="molecule type" value="Genomic_DNA"/>
</dbReference>
<evidence type="ECO:0000313" key="48">
    <source>
        <dbReference type="Proteomes" id="UP000034758"/>
    </source>
</evidence>
<evidence type="ECO:0000313" key="30">
    <source>
        <dbReference type="Proteomes" id="UP000033864"/>
    </source>
</evidence>
<evidence type="ECO:0000313" key="6">
    <source>
        <dbReference type="EMBL" id="KKG83976.1"/>
    </source>
</evidence>
<evidence type="ECO:0000313" key="10">
    <source>
        <dbReference type="EMBL" id="KKH02819.1"/>
    </source>
</evidence>
<dbReference type="Proteomes" id="UP000034668">
    <property type="component" value="Unassembled WGS sequence"/>
</dbReference>
<dbReference type="Proteomes" id="UP000034279">
    <property type="component" value="Unassembled WGS sequence"/>
</dbReference>
<evidence type="ECO:0000313" key="28">
    <source>
        <dbReference type="Proteomes" id="UP000033814"/>
    </source>
</evidence>
<dbReference type="EMBL" id="JJPV01000023">
    <property type="protein sequence ID" value="KKH02819.1"/>
    <property type="molecule type" value="Genomic_DNA"/>
</dbReference>
<dbReference type="EMBL" id="JJQX01000165">
    <property type="protein sequence ID" value="KKH92272.1"/>
    <property type="molecule type" value="Genomic_DNA"/>
</dbReference>
<dbReference type="EMBL" id="JJQN01000097">
    <property type="protein sequence ID" value="KKH59388.1"/>
    <property type="molecule type" value="Genomic_DNA"/>
</dbReference>
<protein>
    <submittedName>
        <fullName evidence="26">Uncharacterized protein</fullName>
    </submittedName>
</protein>
<evidence type="ECO:0000313" key="9">
    <source>
        <dbReference type="EMBL" id="KKH00350.1"/>
    </source>
</evidence>
<evidence type="ECO:0000313" key="5">
    <source>
        <dbReference type="EMBL" id="KKG63416.1"/>
    </source>
</evidence>
<dbReference type="Proteomes" id="UP000034842">
    <property type="component" value="Unassembled WGS sequence"/>
</dbReference>
<dbReference type="Proteomes" id="UP000034657">
    <property type="component" value="Unassembled WGS sequence"/>
</dbReference>
<dbReference type="EMBL" id="JJOR01000040">
    <property type="protein sequence ID" value="KKG07116.1"/>
    <property type="molecule type" value="Genomic_DNA"/>
</dbReference>
<evidence type="ECO:0000313" key="33">
    <source>
        <dbReference type="Proteomes" id="UP000034021"/>
    </source>
</evidence>
<dbReference type="Proteomes" id="UP000034450">
    <property type="component" value="Unassembled WGS sequence"/>
</dbReference>
<sequence>MTIAAKLKSKGKIVILKELSRDLFQCSDAERTSFKERRAISPTTTAAPYWGSPGLVTIEIALEEIALDEIMLSSIKIPPINN</sequence>
<dbReference type="Proteomes" id="UP000034142">
    <property type="component" value="Unassembled WGS sequence"/>
</dbReference>
<evidence type="ECO:0000313" key="24">
    <source>
        <dbReference type="EMBL" id="KKH92272.1"/>
    </source>
</evidence>
<evidence type="ECO:0000313" key="13">
    <source>
        <dbReference type="EMBL" id="KKH46009.1"/>
    </source>
</evidence>
<evidence type="ECO:0000313" key="27">
    <source>
        <dbReference type="EMBL" id="KKI05522.1"/>
    </source>
</evidence>
<evidence type="ECO:0000313" key="39">
    <source>
        <dbReference type="Proteomes" id="UP000034279"/>
    </source>
</evidence>
<evidence type="ECO:0000313" key="31">
    <source>
        <dbReference type="Proteomes" id="UP000033885"/>
    </source>
</evidence>
<evidence type="ECO:0000313" key="41">
    <source>
        <dbReference type="Proteomes" id="UP000034468"/>
    </source>
</evidence>
<evidence type="ECO:0000313" key="35">
    <source>
        <dbReference type="Proteomes" id="UP000034142"/>
    </source>
</evidence>
<evidence type="ECO:0000313" key="34">
    <source>
        <dbReference type="Proteomes" id="UP000034040"/>
    </source>
</evidence>
<evidence type="ECO:0000313" key="2">
    <source>
        <dbReference type="EMBL" id="KKG07116.1"/>
    </source>
</evidence>
<dbReference type="Proteomes" id="UP000034566">
    <property type="component" value="Unassembled WGS sequence"/>
</dbReference>
<dbReference type="Proteomes" id="UP000034597">
    <property type="component" value="Unassembled WGS sequence"/>
</dbReference>
<evidence type="ECO:0000313" key="1">
    <source>
        <dbReference type="EMBL" id="KKG00539.1"/>
    </source>
</evidence>
<evidence type="ECO:0000313" key="11">
    <source>
        <dbReference type="EMBL" id="KKH38020.1"/>
    </source>
</evidence>
<evidence type="ECO:0000313" key="49">
    <source>
        <dbReference type="Proteomes" id="UP000034817"/>
    </source>
</evidence>
<gene>
    <name evidence="2" type="ORF">DU31_12315</name>
    <name evidence="4" type="ORF">DU33_19420</name>
    <name evidence="1" type="ORF">DU40_17930</name>
    <name evidence="5" type="ORF">DU45_20380</name>
    <name evidence="11" type="ORF">DU50_02730</name>
    <name evidence="12" type="ORF">DU54_04720</name>
    <name evidence="6" type="ORF">DU55_04540</name>
    <name evidence="8" type="ORF">DU56_04630</name>
    <name evidence="3" type="ORF">DU64_05380</name>
    <name evidence="9" type="ORF">DU66_09305</name>
    <name evidence="10" type="ORF">DU68_01395</name>
    <name evidence="7" type="ORF">DU69_08270</name>
    <name evidence="18" type="ORF">DU73_11405</name>
    <name evidence="15" type="ORF">DU74_02315</name>
    <name evidence="16" type="ORF">DU75_02870</name>
    <name evidence="14" type="ORF">DU76_04195</name>
    <name evidence="21" type="ORF">DU77_05320</name>
    <name evidence="20" type="ORF">DU78_01715</name>
    <name evidence="24" type="ORF">DU79_05245</name>
    <name evidence="26" type="ORF">DU81_11505</name>
    <name evidence="22" type="ORF">DU82_04625</name>
    <name evidence="27" type="ORF">DU83_04685</name>
    <name evidence="25" type="ORF">DU84_05015</name>
    <name evidence="13" type="ORF">DU85_09380</name>
    <name evidence="19" type="ORF">DU86_03950</name>
    <name evidence="17" type="ORF">DU87_05990</name>
    <name evidence="23" type="ORF">DU88_06145</name>
</gene>
<evidence type="ECO:0000313" key="17">
    <source>
        <dbReference type="EMBL" id="KKH68178.1"/>
    </source>
</evidence>
<dbReference type="Proteomes" id="UP000034021">
    <property type="component" value="Unassembled WGS sequence"/>
</dbReference>
<dbReference type="PATRIC" id="fig|2209.42.peg.4238"/>
<evidence type="ECO:0000313" key="15">
    <source>
        <dbReference type="EMBL" id="KKH59388.1"/>
    </source>
</evidence>
<dbReference type="Proteomes" id="UP000034937">
    <property type="component" value="Unassembled WGS sequence"/>
</dbReference>
<dbReference type="Proteomes" id="UP000034758">
    <property type="component" value="Unassembled WGS sequence"/>
</dbReference>
<evidence type="ECO:0000313" key="12">
    <source>
        <dbReference type="EMBL" id="KKH38380.1"/>
    </source>
</evidence>
<name>A0A0F8TFP8_METMZ</name>
<dbReference type="AlphaFoldDB" id="A0A0F8TFP8"/>
<dbReference type="EMBL" id="JJPU01000046">
    <property type="protein sequence ID" value="KKH00350.1"/>
    <property type="molecule type" value="Genomic_DNA"/>
</dbReference>
<dbReference type="EMBL" id="JJQH01000134">
    <property type="protein sequence ID" value="KKH38020.1"/>
    <property type="molecule type" value="Genomic_DNA"/>
</dbReference>
<dbReference type="Proteomes" id="UP000034253">
    <property type="component" value="Unassembled WGS sequence"/>
</dbReference>
<dbReference type="EMBL" id="JJRA01000118">
    <property type="protein sequence ID" value="KKI01741.1"/>
    <property type="molecule type" value="Genomic_DNA"/>
</dbReference>
<dbReference type="EMBL" id="JJQT01000238">
    <property type="protein sequence ID" value="KKH72612.1"/>
    <property type="molecule type" value="Genomic_DNA"/>
</dbReference>
<evidence type="ECO:0000313" key="22">
    <source>
        <dbReference type="EMBL" id="KKH85413.1"/>
    </source>
</evidence>
<evidence type="ECO:0000313" key="40">
    <source>
        <dbReference type="Proteomes" id="UP000034450"/>
    </source>
</evidence>
<dbReference type="Proteomes" id="UP000033933">
    <property type="component" value="Unassembled WGS sequence"/>
</dbReference>
<dbReference type="EMBL" id="JJQR01000139">
    <property type="protein sequence ID" value="KKH72154.1"/>
    <property type="molecule type" value="Genomic_DNA"/>
</dbReference>
<dbReference type="EMBL" id="JJQQ01000061">
    <property type="protein sequence ID" value="KKH68178.1"/>
    <property type="molecule type" value="Genomic_DNA"/>
</dbReference>
<dbReference type="EMBL" id="JJQV01000031">
    <property type="protein sequence ID" value="KKH85413.1"/>
    <property type="molecule type" value="Genomic_DNA"/>
</dbReference>
<evidence type="ECO:0000313" key="38">
    <source>
        <dbReference type="Proteomes" id="UP000034253"/>
    </source>
</evidence>
<organism evidence="26 31">
    <name type="scientific">Methanosarcina mazei</name>
    <name type="common">Methanosarcina frisia</name>
    <dbReference type="NCBI Taxonomy" id="2209"/>
    <lineage>
        <taxon>Archaea</taxon>
        <taxon>Methanobacteriati</taxon>
        <taxon>Methanobacteriota</taxon>
        <taxon>Stenosarchaea group</taxon>
        <taxon>Methanomicrobia</taxon>
        <taxon>Methanosarcinales</taxon>
        <taxon>Methanosarcinaceae</taxon>
        <taxon>Methanosarcina</taxon>
    </lineage>
</organism>
<dbReference type="EMBL" id="JJPJ01000162">
    <property type="protein sequence ID" value="KKG56911.1"/>
    <property type="molecule type" value="Genomic_DNA"/>
</dbReference>
<comment type="caution">
    <text evidence="26">The sequence shown here is derived from an EMBL/GenBank/DDBJ whole genome shotgun (WGS) entry which is preliminary data.</text>
</comment>
<dbReference type="Proteomes" id="UP000034547">
    <property type="component" value="Unassembled WGS sequence"/>
</dbReference>
<evidence type="ECO:0000313" key="37">
    <source>
        <dbReference type="Proteomes" id="UP000034232"/>
    </source>
</evidence>
<dbReference type="Proteomes" id="UP000033885">
    <property type="component" value="Unassembled WGS sequence"/>
</dbReference>
<evidence type="ECO:0000313" key="53">
    <source>
        <dbReference type="Proteomes" id="UP000034937"/>
    </source>
</evidence>
<evidence type="ECO:0000313" key="7">
    <source>
        <dbReference type="EMBL" id="KKG94020.1"/>
    </source>
</evidence>
<dbReference type="Proteomes" id="UP000034040">
    <property type="component" value="Unassembled WGS sequence"/>
</dbReference>
<evidence type="ECO:0000313" key="23">
    <source>
        <dbReference type="EMBL" id="KKH90763.1"/>
    </source>
</evidence>
<evidence type="ECO:0000313" key="26">
    <source>
        <dbReference type="EMBL" id="KKI01741.1"/>
    </source>
</evidence>
<dbReference type="EMBL" id="JJQW01000016">
    <property type="protein sequence ID" value="KKH90763.1"/>
    <property type="molecule type" value="Genomic_DNA"/>
</dbReference>
<evidence type="ECO:0000313" key="3">
    <source>
        <dbReference type="EMBL" id="KKG56911.1"/>
    </source>
</evidence>
<proteinExistence type="predicted"/>
<evidence type="ECO:0000313" key="45">
    <source>
        <dbReference type="Proteomes" id="UP000034657"/>
    </source>
</evidence>
<accession>A0A0F8TFP8</accession>
<dbReference type="EMBL" id="JJQO01000075">
    <property type="protein sequence ID" value="KKH67684.1"/>
    <property type="molecule type" value="Genomic_DNA"/>
</dbReference>
<dbReference type="Proteomes" id="UP000034692">
    <property type="component" value="Unassembled WGS sequence"/>
</dbReference>
<evidence type="ECO:0000313" key="50">
    <source>
        <dbReference type="Proteomes" id="UP000034842"/>
    </source>
</evidence>
<dbReference type="EMBL" id="JJQJ01000170">
    <property type="protein sequence ID" value="KKH46009.1"/>
    <property type="molecule type" value="Genomic_DNA"/>
</dbReference>
<evidence type="ECO:0000313" key="14">
    <source>
        <dbReference type="EMBL" id="KKH54218.1"/>
    </source>
</evidence>
<dbReference type="EMBL" id="JJPI01000019">
    <property type="protein sequence ID" value="KKG57577.1"/>
    <property type="molecule type" value="Genomic_DNA"/>
</dbReference>